<organism evidence="2 3">
    <name type="scientific">Nocardia amikacinitolerans</name>
    <dbReference type="NCBI Taxonomy" id="756689"/>
    <lineage>
        <taxon>Bacteria</taxon>
        <taxon>Bacillati</taxon>
        <taxon>Actinomycetota</taxon>
        <taxon>Actinomycetes</taxon>
        <taxon>Mycobacteriales</taxon>
        <taxon>Nocardiaceae</taxon>
        <taxon>Nocardia</taxon>
    </lineage>
</organism>
<sequence>MPIVPDVKNWTWVLERACPECGFDAAATGYEQVPTLARESADRLRAALERPDARRRPDESTWSPLEYAAHVRDVCRIFAYRAAVTARTAAVDPRVPAFDARGLTPEETPDGLPVFSNWDQDATAIADRYDAQEPVAVSGELALAAEAAARAFEVVPAADRGLRVRRGDGSIFTVDSLAKYFVHDLVHHVHDVRG</sequence>
<keyword evidence="3" id="KW-1185">Reference proteome</keyword>
<dbReference type="SUPFAM" id="SSF109854">
    <property type="entry name" value="DinB/YfiT-like putative metalloenzymes"/>
    <property type="match status" value="1"/>
</dbReference>
<dbReference type="InterPro" id="IPR024775">
    <property type="entry name" value="DinB-like"/>
</dbReference>
<dbReference type="AlphaFoldDB" id="A0A285LIW9"/>
<dbReference type="Pfam" id="PF12867">
    <property type="entry name" value="DinB_2"/>
    <property type="match status" value="1"/>
</dbReference>
<dbReference type="OrthoDB" id="3376896at2"/>
<dbReference type="EMBL" id="OBEG01000003">
    <property type="protein sequence ID" value="SNY84875.1"/>
    <property type="molecule type" value="Genomic_DNA"/>
</dbReference>
<evidence type="ECO:0000313" key="3">
    <source>
        <dbReference type="Proteomes" id="UP000219565"/>
    </source>
</evidence>
<proteinExistence type="predicted"/>
<protein>
    <recommendedName>
        <fullName evidence="1">DinB-like domain-containing protein</fullName>
    </recommendedName>
</protein>
<feature type="domain" description="DinB-like" evidence="1">
    <location>
        <begin position="41"/>
        <end position="190"/>
    </location>
</feature>
<dbReference type="RefSeq" id="WP_097245897.1">
    <property type="nucleotide sequence ID" value="NZ_JAMTCV010000009.1"/>
</dbReference>
<dbReference type="InterPro" id="IPR034660">
    <property type="entry name" value="DinB/YfiT-like"/>
</dbReference>
<accession>A0A285LIW9</accession>
<dbReference type="STRING" id="1379680.GCA_001612615_03372"/>
<dbReference type="Proteomes" id="UP000219565">
    <property type="component" value="Unassembled WGS sequence"/>
</dbReference>
<evidence type="ECO:0000259" key="1">
    <source>
        <dbReference type="Pfam" id="PF12867"/>
    </source>
</evidence>
<gene>
    <name evidence="2" type="ORF">SAMN04244553_3684</name>
</gene>
<reference evidence="2 3" key="1">
    <citation type="submission" date="2017-09" db="EMBL/GenBank/DDBJ databases">
        <authorList>
            <person name="Ehlers B."/>
            <person name="Leendertz F.H."/>
        </authorList>
    </citation>
    <scope>NUCLEOTIDE SEQUENCE [LARGE SCALE GENOMIC DNA]</scope>
    <source>
        <strain evidence="2 3">DSM 45537</strain>
    </source>
</reference>
<evidence type="ECO:0000313" key="2">
    <source>
        <dbReference type="EMBL" id="SNY84875.1"/>
    </source>
</evidence>
<dbReference type="Gene3D" id="1.20.120.450">
    <property type="entry name" value="dinb family like domain"/>
    <property type="match status" value="1"/>
</dbReference>
<name>A0A285LIW9_9NOCA</name>